<accession>A0A5B9DE13</accession>
<dbReference type="GeneID" id="41330927"/>
<organism evidence="1 2">
    <name type="scientific">Promethearchaeum syntrophicum</name>
    <dbReference type="NCBI Taxonomy" id="2594042"/>
    <lineage>
        <taxon>Archaea</taxon>
        <taxon>Promethearchaeati</taxon>
        <taxon>Promethearchaeota</taxon>
        <taxon>Promethearchaeia</taxon>
        <taxon>Promethearchaeales</taxon>
        <taxon>Promethearchaeaceae</taxon>
        <taxon>Promethearchaeum</taxon>
    </lineage>
</organism>
<gene>
    <name evidence="1" type="ORF">DSAG12_02949</name>
</gene>
<sequence>MTQVSLKKELAEDLINSKLRIIVEEIEKILQKWKYDSIELFLTDSKSGKIRNAEDDAIVIQNLLDDQEELHQIKNKW</sequence>
<name>A0A5B9DE13_9ARCH</name>
<dbReference type="EMBL" id="CP042905">
    <property type="protein sequence ID" value="QEE17117.1"/>
    <property type="molecule type" value="Genomic_DNA"/>
</dbReference>
<evidence type="ECO:0000313" key="1">
    <source>
        <dbReference type="EMBL" id="QEE17117.1"/>
    </source>
</evidence>
<proteinExistence type="predicted"/>
<reference evidence="1 2" key="2">
    <citation type="journal article" date="2024" name="Int. J. Syst. Evol. Microbiol.">
        <title>Promethearchaeum syntrophicum gen. nov., sp. nov., an anaerobic, obligately syntrophic archaeon, the first isolate of the lineage 'Asgard' archaea, and proposal of the new archaeal phylum Promethearchaeota phyl. nov. and kingdom Promethearchaeati regn. nov.</title>
        <authorList>
            <person name="Imachi H."/>
            <person name="Nobu M.K."/>
            <person name="Kato S."/>
            <person name="Takaki Y."/>
            <person name="Miyazaki M."/>
            <person name="Miyata M."/>
            <person name="Ogawara M."/>
            <person name="Saito Y."/>
            <person name="Sakai S."/>
            <person name="Tahara Y.O."/>
            <person name="Takano Y."/>
            <person name="Tasumi E."/>
            <person name="Uematsu K."/>
            <person name="Yoshimura T."/>
            <person name="Itoh T."/>
            <person name="Ohkuma M."/>
            <person name="Takai K."/>
        </authorList>
    </citation>
    <scope>NUCLEOTIDE SEQUENCE [LARGE SCALE GENOMIC DNA]</scope>
    <source>
        <strain evidence="1 2">MK-D1</strain>
    </source>
</reference>
<dbReference type="AlphaFoldDB" id="A0A5B9DE13"/>
<evidence type="ECO:0000313" key="2">
    <source>
        <dbReference type="Proteomes" id="UP000321408"/>
    </source>
</evidence>
<dbReference type="Proteomes" id="UP000321408">
    <property type="component" value="Chromosome"/>
</dbReference>
<dbReference type="KEGG" id="psyt:DSAG12_02949"/>
<dbReference type="RefSeq" id="WP_147664034.1">
    <property type="nucleotide sequence ID" value="NZ_CP042905.2"/>
</dbReference>
<reference evidence="1 2" key="1">
    <citation type="journal article" date="2020" name="Nature">
        <title>Isolation of an archaeon at the prokaryote-eukaryote interface.</title>
        <authorList>
            <person name="Imachi H."/>
            <person name="Nobu M.K."/>
            <person name="Nakahara N."/>
            <person name="Morono Y."/>
            <person name="Ogawara M."/>
            <person name="Takaki Y."/>
            <person name="Takano Y."/>
            <person name="Uematsu K."/>
            <person name="Ikuta T."/>
            <person name="Ito M."/>
            <person name="Matsui Y."/>
            <person name="Miyazaki M."/>
            <person name="Murata K."/>
            <person name="Saito Y."/>
            <person name="Sakai S."/>
            <person name="Song C."/>
            <person name="Tasumi E."/>
            <person name="Yamanaka Y."/>
            <person name="Yamaguchi T."/>
            <person name="Kamagata Y."/>
            <person name="Tamaki H."/>
            <person name="Takai K."/>
        </authorList>
    </citation>
    <scope>NUCLEOTIDE SEQUENCE [LARGE SCALE GENOMIC DNA]</scope>
    <source>
        <strain evidence="1 2">MK-D1</strain>
    </source>
</reference>
<keyword evidence="2" id="KW-1185">Reference proteome</keyword>
<protein>
    <submittedName>
        <fullName evidence="1">Uncharacterized protein</fullName>
    </submittedName>
</protein>